<dbReference type="RefSeq" id="WP_303816488.1">
    <property type="nucleotide sequence ID" value="NZ_CAMOFN010000028.1"/>
</dbReference>
<dbReference type="EMBL" id="SVBY01000011">
    <property type="protein sequence ID" value="MBE6092092.1"/>
    <property type="molecule type" value="Genomic_DNA"/>
</dbReference>
<evidence type="ECO:0000313" key="2">
    <source>
        <dbReference type="Proteomes" id="UP000761380"/>
    </source>
</evidence>
<dbReference type="Proteomes" id="UP000761380">
    <property type="component" value="Unassembled WGS sequence"/>
</dbReference>
<evidence type="ECO:0000313" key="1">
    <source>
        <dbReference type="EMBL" id="MBE6092092.1"/>
    </source>
</evidence>
<dbReference type="AlphaFoldDB" id="A0A928A0T1"/>
<comment type="caution">
    <text evidence="1">The sequence shown here is derived from an EMBL/GenBank/DDBJ whole genome shotgun (WGS) entry which is preliminary data.</text>
</comment>
<organism evidence="1 2">
    <name type="scientific">Selenomonas ruminantium</name>
    <dbReference type="NCBI Taxonomy" id="971"/>
    <lineage>
        <taxon>Bacteria</taxon>
        <taxon>Bacillati</taxon>
        <taxon>Bacillota</taxon>
        <taxon>Negativicutes</taxon>
        <taxon>Selenomonadales</taxon>
        <taxon>Selenomonadaceae</taxon>
        <taxon>Selenomonas</taxon>
    </lineage>
</organism>
<proteinExistence type="predicted"/>
<sequence length="62" mass="7329">MAKNKLAQKDRLPDDALENLMDVTAFKMKFMDLNDTEKAISFCTFWALLELADYRRKDKQKL</sequence>
<protein>
    <submittedName>
        <fullName evidence="1">Uncharacterized protein</fullName>
    </submittedName>
</protein>
<name>A0A928A0T1_SELRU</name>
<reference evidence="1" key="1">
    <citation type="submission" date="2019-04" db="EMBL/GenBank/DDBJ databases">
        <title>Evolution of Biomass-Degrading Anaerobic Consortia Revealed by Metagenomics.</title>
        <authorList>
            <person name="Peng X."/>
        </authorList>
    </citation>
    <scope>NUCLEOTIDE SEQUENCE</scope>
    <source>
        <strain evidence="1">SIG240</strain>
    </source>
</reference>
<accession>A0A928A0T1</accession>
<gene>
    <name evidence="1" type="ORF">E7201_02765</name>
</gene>